<dbReference type="Proteomes" id="UP000078113">
    <property type="component" value="Unassembled WGS sequence"/>
</dbReference>
<comment type="caution">
    <text evidence="2">The sequence shown here is derived from an EMBL/GenBank/DDBJ whole genome shotgun (WGS) entry which is preliminary data.</text>
</comment>
<reference evidence="2" key="1">
    <citation type="submission" date="2016-04" db="EMBL/GenBank/DDBJ databases">
        <authorList>
            <person name="Nguyen H.D."/>
            <person name="Samba Siva P."/>
            <person name="Cullis J."/>
            <person name="Levesque C.A."/>
            <person name="Hambleton S."/>
        </authorList>
    </citation>
    <scope>NUCLEOTIDE SEQUENCE</scope>
    <source>
        <strain evidence="2">DAOMC 236422</strain>
    </source>
</reference>
<feature type="region of interest" description="Disordered" evidence="1">
    <location>
        <begin position="76"/>
        <end position="154"/>
    </location>
</feature>
<sequence length="236" mass="25293">MVFAHSGPSLARRASTSLLPIASASTGAVSSSTSRTCRYLSTSAAVRRNLPARRPLDPLDTAPNAVRHRLPSGETFIVRPAPSAPTLRNAGDTSPVTMPTSVESSNPGSSPALTQSLFPGFSNPARTHPGTLPPPLKPNSRPSSSPSSTLTPEQISELRELRLSTAASSAPGSDTSVRALAERFGVSQAFVRIVAPLPADVRNAKLAEAEERSGREFWGFKKRLARFERRVRREMW</sequence>
<evidence type="ECO:0000256" key="1">
    <source>
        <dbReference type="SAM" id="MobiDB-lite"/>
    </source>
</evidence>
<dbReference type="GO" id="GO:0005762">
    <property type="term" value="C:mitochondrial large ribosomal subunit"/>
    <property type="evidence" value="ECO:0007669"/>
    <property type="project" value="TreeGrafter"/>
</dbReference>
<name>A0A8X7T5R5_9BASI</name>
<proteinExistence type="predicted"/>
<evidence type="ECO:0000313" key="3">
    <source>
        <dbReference type="Proteomes" id="UP000078113"/>
    </source>
</evidence>
<dbReference type="Pfam" id="PF12824">
    <property type="entry name" value="MRP-L20"/>
    <property type="match status" value="1"/>
</dbReference>
<protein>
    <submittedName>
        <fullName evidence="2">Uncharacterized protein</fullName>
    </submittedName>
</protein>
<feature type="compositionally biased region" description="Polar residues" evidence="1">
    <location>
        <begin position="91"/>
        <end position="117"/>
    </location>
</feature>
<dbReference type="InterPro" id="IPR024388">
    <property type="entry name" value="Ribosomal_mL58"/>
</dbReference>
<dbReference type="PANTHER" id="PTHR28266:SF1">
    <property type="entry name" value="LARGE RIBOSOMAL SUBUNIT PROTEIN ML58"/>
    <property type="match status" value="1"/>
</dbReference>
<reference evidence="2" key="2">
    <citation type="journal article" date="2019" name="IMA Fungus">
        <title>Genome sequencing and comparison of five Tilletia species to identify candidate genes for the detection of regulated species infecting wheat.</title>
        <authorList>
            <person name="Nguyen H.D.T."/>
            <person name="Sultana T."/>
            <person name="Kesanakurti P."/>
            <person name="Hambleton S."/>
        </authorList>
    </citation>
    <scope>NUCLEOTIDE SEQUENCE</scope>
    <source>
        <strain evidence="2">DAOMC 236422</strain>
    </source>
</reference>
<evidence type="ECO:0000313" key="2">
    <source>
        <dbReference type="EMBL" id="KAE8269816.1"/>
    </source>
</evidence>
<dbReference type="EMBL" id="LWDG02000077">
    <property type="protein sequence ID" value="KAE8269816.1"/>
    <property type="molecule type" value="Genomic_DNA"/>
</dbReference>
<organism evidence="2 3">
    <name type="scientific">Tilletia walkeri</name>
    <dbReference type="NCBI Taxonomy" id="117179"/>
    <lineage>
        <taxon>Eukaryota</taxon>
        <taxon>Fungi</taxon>
        <taxon>Dikarya</taxon>
        <taxon>Basidiomycota</taxon>
        <taxon>Ustilaginomycotina</taxon>
        <taxon>Exobasidiomycetes</taxon>
        <taxon>Tilletiales</taxon>
        <taxon>Tilletiaceae</taxon>
        <taxon>Tilletia</taxon>
    </lineage>
</organism>
<dbReference type="GO" id="GO:0003735">
    <property type="term" value="F:structural constituent of ribosome"/>
    <property type="evidence" value="ECO:0007669"/>
    <property type="project" value="TreeGrafter"/>
</dbReference>
<feature type="compositionally biased region" description="Low complexity" evidence="1">
    <location>
        <begin position="138"/>
        <end position="152"/>
    </location>
</feature>
<accession>A0A8X7T5R5</accession>
<gene>
    <name evidence="2" type="ORF">A4X09_0g2533</name>
</gene>
<keyword evidence="3" id="KW-1185">Reference proteome</keyword>
<dbReference type="PANTHER" id="PTHR28266">
    <property type="entry name" value="54S RIBOSOMAL PROTEIN L20, MITOCHONDRIAL"/>
    <property type="match status" value="1"/>
</dbReference>
<dbReference type="AlphaFoldDB" id="A0A8X7T5R5"/>